<gene>
    <name evidence="1" type="ordered locus">Os06g0622550</name>
    <name evidence="1" type="ORF">OSNPB_060622550</name>
</gene>
<accession>A0A0P0WZ53</accession>
<proteinExistence type="predicted"/>
<reference evidence="1 2" key="3">
    <citation type="journal article" date="2013" name="Rice">
        <title>Improvement of the Oryza sativa Nipponbare reference genome using next generation sequence and optical map data.</title>
        <authorList>
            <person name="Kawahara Y."/>
            <person name="de la Bastide M."/>
            <person name="Hamilton J.P."/>
            <person name="Kanamori H."/>
            <person name="McCombie W.R."/>
            <person name="Ouyang S."/>
            <person name="Schwartz D.C."/>
            <person name="Tanaka T."/>
            <person name="Wu J."/>
            <person name="Zhou S."/>
            <person name="Childs K.L."/>
            <person name="Davidson R.M."/>
            <person name="Lin H."/>
            <person name="Quesada-Ocampo L."/>
            <person name="Vaillancourt B."/>
            <person name="Sakai H."/>
            <person name="Lee S.S."/>
            <person name="Kim J."/>
            <person name="Numa H."/>
            <person name="Itoh T."/>
            <person name="Buell C.R."/>
            <person name="Matsumoto T."/>
        </authorList>
    </citation>
    <scope>NUCLEOTIDE SEQUENCE [LARGE SCALE GENOMIC DNA]</scope>
    <source>
        <strain evidence="2">cv. Nipponbare</strain>
    </source>
</reference>
<dbReference type="PaxDb" id="39947-A0A0P0WZ53"/>
<dbReference type="InParanoid" id="A0A0P0WZ53"/>
<reference evidence="2" key="1">
    <citation type="journal article" date="2005" name="Nature">
        <title>The map-based sequence of the rice genome.</title>
        <authorList>
            <consortium name="International rice genome sequencing project (IRGSP)"/>
            <person name="Matsumoto T."/>
            <person name="Wu J."/>
            <person name="Kanamori H."/>
            <person name="Katayose Y."/>
            <person name="Fujisawa M."/>
            <person name="Namiki N."/>
            <person name="Mizuno H."/>
            <person name="Yamamoto K."/>
            <person name="Antonio B.A."/>
            <person name="Baba T."/>
            <person name="Sakata K."/>
            <person name="Nagamura Y."/>
            <person name="Aoki H."/>
            <person name="Arikawa K."/>
            <person name="Arita K."/>
            <person name="Bito T."/>
            <person name="Chiden Y."/>
            <person name="Fujitsuka N."/>
            <person name="Fukunaka R."/>
            <person name="Hamada M."/>
            <person name="Harada C."/>
            <person name="Hayashi A."/>
            <person name="Hijishita S."/>
            <person name="Honda M."/>
            <person name="Hosokawa S."/>
            <person name="Ichikawa Y."/>
            <person name="Idonuma A."/>
            <person name="Iijima M."/>
            <person name="Ikeda M."/>
            <person name="Ikeno M."/>
            <person name="Ito K."/>
            <person name="Ito S."/>
            <person name="Ito T."/>
            <person name="Ito Y."/>
            <person name="Ito Y."/>
            <person name="Iwabuchi A."/>
            <person name="Kamiya K."/>
            <person name="Karasawa W."/>
            <person name="Kurita K."/>
            <person name="Katagiri S."/>
            <person name="Kikuta A."/>
            <person name="Kobayashi H."/>
            <person name="Kobayashi N."/>
            <person name="Machita K."/>
            <person name="Maehara T."/>
            <person name="Masukawa M."/>
            <person name="Mizubayashi T."/>
            <person name="Mukai Y."/>
            <person name="Nagasaki H."/>
            <person name="Nagata Y."/>
            <person name="Naito S."/>
            <person name="Nakashima M."/>
            <person name="Nakama Y."/>
            <person name="Nakamichi Y."/>
            <person name="Nakamura M."/>
            <person name="Meguro A."/>
            <person name="Negishi M."/>
            <person name="Ohta I."/>
            <person name="Ohta T."/>
            <person name="Okamoto M."/>
            <person name="Ono N."/>
            <person name="Saji S."/>
            <person name="Sakaguchi M."/>
            <person name="Sakai K."/>
            <person name="Shibata M."/>
            <person name="Shimokawa T."/>
            <person name="Song J."/>
            <person name="Takazaki Y."/>
            <person name="Terasawa K."/>
            <person name="Tsugane M."/>
            <person name="Tsuji K."/>
            <person name="Ueda S."/>
            <person name="Waki K."/>
            <person name="Yamagata H."/>
            <person name="Yamamoto M."/>
            <person name="Yamamoto S."/>
            <person name="Yamane H."/>
            <person name="Yoshiki S."/>
            <person name="Yoshihara R."/>
            <person name="Yukawa K."/>
            <person name="Zhong H."/>
            <person name="Yano M."/>
            <person name="Yuan Q."/>
            <person name="Ouyang S."/>
            <person name="Liu J."/>
            <person name="Jones K.M."/>
            <person name="Gansberger K."/>
            <person name="Moffat K."/>
            <person name="Hill J."/>
            <person name="Bera J."/>
            <person name="Fadrosh D."/>
            <person name="Jin S."/>
            <person name="Johri S."/>
            <person name="Kim M."/>
            <person name="Overton L."/>
            <person name="Reardon M."/>
            <person name="Tsitrin T."/>
            <person name="Vuong H."/>
            <person name="Weaver B."/>
            <person name="Ciecko A."/>
            <person name="Tallon L."/>
            <person name="Jackson J."/>
            <person name="Pai G."/>
            <person name="Aken S.V."/>
            <person name="Utterback T."/>
            <person name="Reidmuller S."/>
            <person name="Feldblyum T."/>
            <person name="Hsiao J."/>
            <person name="Zismann V."/>
            <person name="Iobst S."/>
            <person name="de Vazeille A.R."/>
            <person name="Buell C.R."/>
            <person name="Ying K."/>
            <person name="Li Y."/>
            <person name="Lu T."/>
            <person name="Huang Y."/>
            <person name="Zhao Q."/>
            <person name="Feng Q."/>
            <person name="Zhang L."/>
            <person name="Zhu J."/>
            <person name="Weng Q."/>
            <person name="Mu J."/>
            <person name="Lu Y."/>
            <person name="Fan D."/>
            <person name="Liu Y."/>
            <person name="Guan J."/>
            <person name="Zhang Y."/>
            <person name="Yu S."/>
            <person name="Liu X."/>
            <person name="Zhang Y."/>
            <person name="Hong G."/>
            <person name="Han B."/>
            <person name="Choisne N."/>
            <person name="Demange N."/>
            <person name="Orjeda G."/>
            <person name="Samain S."/>
            <person name="Cattolico L."/>
            <person name="Pelletier E."/>
            <person name="Couloux A."/>
            <person name="Segurens B."/>
            <person name="Wincker P."/>
            <person name="D'Hont A."/>
            <person name="Scarpelli C."/>
            <person name="Weissenbach J."/>
            <person name="Salanoubat M."/>
            <person name="Quetier F."/>
            <person name="Yu Y."/>
            <person name="Kim H.R."/>
            <person name="Rambo T."/>
            <person name="Currie J."/>
            <person name="Collura K."/>
            <person name="Luo M."/>
            <person name="Yang T."/>
            <person name="Ammiraju J.S.S."/>
            <person name="Engler F."/>
            <person name="Soderlund C."/>
            <person name="Wing R.A."/>
            <person name="Palmer L.E."/>
            <person name="de la Bastide M."/>
            <person name="Spiegel L."/>
            <person name="Nascimento L."/>
            <person name="Zutavern T."/>
            <person name="O'Shaughnessy A."/>
            <person name="Dike S."/>
            <person name="Dedhia N."/>
            <person name="Preston R."/>
            <person name="Balija V."/>
            <person name="McCombie W.R."/>
            <person name="Chow T."/>
            <person name="Chen H."/>
            <person name="Chung M."/>
            <person name="Chen C."/>
            <person name="Shaw J."/>
            <person name="Wu H."/>
            <person name="Hsiao K."/>
            <person name="Chao Y."/>
            <person name="Chu M."/>
            <person name="Cheng C."/>
            <person name="Hour A."/>
            <person name="Lee P."/>
            <person name="Lin S."/>
            <person name="Lin Y."/>
            <person name="Liou J."/>
            <person name="Liu S."/>
            <person name="Hsing Y."/>
            <person name="Raghuvanshi S."/>
            <person name="Mohanty A."/>
            <person name="Bharti A.K."/>
            <person name="Gaur A."/>
            <person name="Gupta V."/>
            <person name="Kumar D."/>
            <person name="Ravi V."/>
            <person name="Vij S."/>
            <person name="Kapur A."/>
            <person name="Khurana P."/>
            <person name="Khurana P."/>
            <person name="Khurana J.P."/>
            <person name="Tyagi A.K."/>
            <person name="Gaikwad K."/>
            <person name="Singh A."/>
            <person name="Dalal V."/>
            <person name="Srivastava S."/>
            <person name="Dixit A."/>
            <person name="Pal A.K."/>
            <person name="Ghazi I.A."/>
            <person name="Yadav M."/>
            <person name="Pandit A."/>
            <person name="Bhargava A."/>
            <person name="Sureshbabu K."/>
            <person name="Batra K."/>
            <person name="Sharma T.R."/>
            <person name="Mohapatra T."/>
            <person name="Singh N.K."/>
            <person name="Messing J."/>
            <person name="Nelson A.B."/>
            <person name="Fuks G."/>
            <person name="Kavchok S."/>
            <person name="Keizer G."/>
            <person name="Linton E."/>
            <person name="Llaca V."/>
            <person name="Song R."/>
            <person name="Tanyolac B."/>
            <person name="Young S."/>
            <person name="Ho-Il K."/>
            <person name="Hahn J.H."/>
            <person name="Sangsakoo G."/>
            <person name="Vanavichit A."/>
            <person name="de Mattos Luiz.A.T."/>
            <person name="Zimmer P.D."/>
            <person name="Malone G."/>
            <person name="Dellagostin O."/>
            <person name="de Oliveira A.C."/>
            <person name="Bevan M."/>
            <person name="Bancroft I."/>
            <person name="Minx P."/>
            <person name="Cordum H."/>
            <person name="Wilson R."/>
            <person name="Cheng Z."/>
            <person name="Jin W."/>
            <person name="Jiang J."/>
            <person name="Leong S.A."/>
            <person name="Iwama H."/>
            <person name="Gojobori T."/>
            <person name="Itoh T."/>
            <person name="Niimura Y."/>
            <person name="Fujii Y."/>
            <person name="Habara T."/>
            <person name="Sakai H."/>
            <person name="Sato Y."/>
            <person name="Wilson G."/>
            <person name="Kumar K."/>
            <person name="McCouch S."/>
            <person name="Juretic N."/>
            <person name="Hoen D."/>
            <person name="Wright S."/>
            <person name="Bruskiewich R."/>
            <person name="Bureau T."/>
            <person name="Miyao A."/>
            <person name="Hirochika H."/>
            <person name="Nishikawa T."/>
            <person name="Kadowaki K."/>
            <person name="Sugiura M."/>
            <person name="Burr B."/>
            <person name="Sasaki T."/>
        </authorList>
    </citation>
    <scope>NUCLEOTIDE SEQUENCE [LARGE SCALE GENOMIC DNA]</scope>
    <source>
        <strain evidence="2">cv. Nipponbare</strain>
    </source>
</reference>
<sequence length="83" mass="9590">LQDQKHRWLVWLCGGIYGPRIRYPSRACSFLAYVAGKVPLLWIQLWPYNQLAVCSRSPRIKERIPFGQNTSRLSVSNVEQCIG</sequence>
<evidence type="ECO:0000313" key="2">
    <source>
        <dbReference type="Proteomes" id="UP000059680"/>
    </source>
</evidence>
<name>A0A0P0WZ53_ORYSJ</name>
<feature type="non-terminal residue" evidence="1">
    <location>
        <position position="1"/>
    </location>
</feature>
<dbReference type="AlphaFoldDB" id="A0A0P0WZ53"/>
<organism evidence="1 2">
    <name type="scientific">Oryza sativa subsp. japonica</name>
    <name type="common">Rice</name>
    <dbReference type="NCBI Taxonomy" id="39947"/>
    <lineage>
        <taxon>Eukaryota</taxon>
        <taxon>Viridiplantae</taxon>
        <taxon>Streptophyta</taxon>
        <taxon>Embryophyta</taxon>
        <taxon>Tracheophyta</taxon>
        <taxon>Spermatophyta</taxon>
        <taxon>Magnoliopsida</taxon>
        <taxon>Liliopsida</taxon>
        <taxon>Poales</taxon>
        <taxon>Poaceae</taxon>
        <taxon>BOP clade</taxon>
        <taxon>Oryzoideae</taxon>
        <taxon>Oryzeae</taxon>
        <taxon>Oryzinae</taxon>
        <taxon>Oryza</taxon>
        <taxon>Oryza sativa</taxon>
    </lineage>
</organism>
<protein>
    <submittedName>
        <fullName evidence="1">Os06g0622550 protein</fullName>
    </submittedName>
</protein>
<dbReference type="Gramene" id="Os06t0622550-01">
    <property type="protein sequence ID" value="Os06t0622550-01"/>
    <property type="gene ID" value="Os06g0622550"/>
</dbReference>
<dbReference type="EMBL" id="AP014962">
    <property type="protein sequence ID" value="BAS98674.1"/>
    <property type="molecule type" value="Genomic_DNA"/>
</dbReference>
<reference evidence="1 2" key="2">
    <citation type="journal article" date="2013" name="Plant Cell Physiol.">
        <title>Rice Annotation Project Database (RAP-DB): an integrative and interactive database for rice genomics.</title>
        <authorList>
            <person name="Sakai H."/>
            <person name="Lee S.S."/>
            <person name="Tanaka T."/>
            <person name="Numa H."/>
            <person name="Kim J."/>
            <person name="Kawahara Y."/>
            <person name="Wakimoto H."/>
            <person name="Yang C.C."/>
            <person name="Iwamoto M."/>
            <person name="Abe T."/>
            <person name="Yamada Y."/>
            <person name="Muto A."/>
            <person name="Inokuchi H."/>
            <person name="Ikemura T."/>
            <person name="Matsumoto T."/>
            <person name="Sasaki T."/>
            <person name="Itoh T."/>
        </authorList>
    </citation>
    <scope>NUCLEOTIDE SEQUENCE [LARGE SCALE GENOMIC DNA]</scope>
    <source>
        <strain evidence="2">cv. Nipponbare</strain>
    </source>
</reference>
<evidence type="ECO:0000313" key="1">
    <source>
        <dbReference type="EMBL" id="BAS98674.1"/>
    </source>
</evidence>
<keyword evidence="2" id="KW-1185">Reference proteome</keyword>
<dbReference type="Proteomes" id="UP000059680">
    <property type="component" value="Chromosome 6"/>
</dbReference>